<keyword evidence="5" id="KW-0067">ATP-binding</keyword>
<evidence type="ECO:0000256" key="2">
    <source>
        <dbReference type="ARBA" id="ARBA00012957"/>
    </source>
</evidence>
<dbReference type="GO" id="GO:0005524">
    <property type="term" value="F:ATP binding"/>
    <property type="evidence" value="ECO:0007669"/>
    <property type="project" value="UniProtKB-KW"/>
</dbReference>
<organism evidence="7 8">
    <name type="scientific">Methanoliparum thermophilum</name>
    <dbReference type="NCBI Taxonomy" id="2491083"/>
    <lineage>
        <taxon>Archaea</taxon>
        <taxon>Methanobacteriati</taxon>
        <taxon>Methanobacteriota</taxon>
        <taxon>Candidatus Methanoliparia</taxon>
        <taxon>Candidatus Methanoliparales</taxon>
        <taxon>Candidatus Methanoliparaceae</taxon>
        <taxon>Candidatus Methanoliparum</taxon>
    </lineage>
</organism>
<dbReference type="EC" id="6.2.1.13" evidence="2"/>
<dbReference type="InterPro" id="IPR051538">
    <property type="entry name" value="Acyl-CoA_Synth/Transferase"/>
</dbReference>
<keyword evidence="3" id="KW-0436">Ligase</keyword>
<dbReference type="Pfam" id="PF13380">
    <property type="entry name" value="CoA_binding_2"/>
    <property type="match status" value="1"/>
</dbReference>
<dbReference type="GO" id="GO:0043758">
    <property type="term" value="F:acetate-CoA ligase (ADP-forming) activity"/>
    <property type="evidence" value="ECO:0007669"/>
    <property type="project" value="UniProtKB-EC"/>
</dbReference>
<feature type="domain" description="Rhodanese" evidence="6">
    <location>
        <begin position="93"/>
        <end position="118"/>
    </location>
</feature>
<comment type="caution">
    <text evidence="7">The sequence shown here is derived from an EMBL/GenBank/DDBJ whole genome shotgun (WGS) entry which is preliminary data.</text>
</comment>
<dbReference type="InterPro" id="IPR001763">
    <property type="entry name" value="Rhodanese-like_dom"/>
</dbReference>
<sequence length="482" mass="54552">MREREYFLDPFFYPKSVAIVGATGNEMKMNYHITENLLRLKFLGKIYLVNPNSKEILGIKTYPRLNDIPDDIDLVVSAVPYNQTLKIIKDCVELGIKRVVIVSGGFDEAGEEGRELYNEVKRITGEEKIRVLGPNTLSPINTSNNLIISFHPVEKLNKGGLSFVFQSGLYEYKLNWIFSHLGIAKILDLGNKMDINEVDTLEYLVDDPETEVIAMHIESIKGDGRRFMQILRERSKEKPIIILKSGRTKAGSMAAASHTGTIARENDPILDTILRQVGAIRAQNIDEFFDFAKIFDFIKEMPKSNRISIVNLSGGEGVIATDACERNGLKMAKLGEKTYKKLKEIFPPWEIPLNPLDAGVCMEFHLTDFASNIYSFFEHLTSVLDDEGVDCMIMQIPTTIFIKMAYSQFPKSIILELMNTVADIFLRIKEKGKPLVLWRSSMDPLEDEFVSILESRKVPVYPSSERAVKAVSVLCKYKDEGL</sequence>
<proteinExistence type="predicted"/>
<gene>
    <name evidence="7" type="ORF">EF806_02905</name>
</gene>
<dbReference type="Gene3D" id="3.40.50.261">
    <property type="entry name" value="Succinyl-CoA synthetase domains"/>
    <property type="match status" value="2"/>
</dbReference>
<dbReference type="PANTHER" id="PTHR43334">
    <property type="entry name" value="ACETATE--COA LIGASE [ADP-FORMING]"/>
    <property type="match status" value="1"/>
</dbReference>
<dbReference type="InterPro" id="IPR036291">
    <property type="entry name" value="NAD(P)-bd_dom_sf"/>
</dbReference>
<protein>
    <recommendedName>
        <fullName evidence="2">acetate--CoA ligase (ADP-forming)</fullName>
        <ecNumber evidence="2">6.2.1.13</ecNumber>
    </recommendedName>
</protein>
<name>A0A520KSV8_METT2</name>
<evidence type="ECO:0000256" key="5">
    <source>
        <dbReference type="ARBA" id="ARBA00022840"/>
    </source>
</evidence>
<dbReference type="Proteomes" id="UP000317158">
    <property type="component" value="Unassembled WGS sequence"/>
</dbReference>
<keyword evidence="4" id="KW-0547">Nucleotide-binding</keyword>
<evidence type="ECO:0000256" key="1">
    <source>
        <dbReference type="ARBA" id="ARBA00001619"/>
    </source>
</evidence>
<evidence type="ECO:0000313" key="8">
    <source>
        <dbReference type="Proteomes" id="UP000317158"/>
    </source>
</evidence>
<dbReference type="InterPro" id="IPR016102">
    <property type="entry name" value="Succinyl-CoA_synth-like"/>
</dbReference>
<dbReference type="Gene3D" id="3.40.50.720">
    <property type="entry name" value="NAD(P)-binding Rossmann-like Domain"/>
    <property type="match status" value="1"/>
</dbReference>
<evidence type="ECO:0000256" key="3">
    <source>
        <dbReference type="ARBA" id="ARBA00022598"/>
    </source>
</evidence>
<dbReference type="PANTHER" id="PTHR43334:SF1">
    <property type="entry name" value="3-HYDROXYPROPIONATE--COA LIGASE [ADP-FORMING]"/>
    <property type="match status" value="1"/>
</dbReference>
<evidence type="ECO:0000259" key="6">
    <source>
        <dbReference type="PROSITE" id="PS50206"/>
    </source>
</evidence>
<evidence type="ECO:0000256" key="4">
    <source>
        <dbReference type="ARBA" id="ARBA00022741"/>
    </source>
</evidence>
<dbReference type="InterPro" id="IPR032875">
    <property type="entry name" value="Succ_CoA_lig_flav_dom"/>
</dbReference>
<evidence type="ECO:0000313" key="7">
    <source>
        <dbReference type="EMBL" id="RZN65007.1"/>
    </source>
</evidence>
<comment type="catalytic activity">
    <reaction evidence="1">
        <text>acetate + ATP + CoA = acetyl-CoA + ADP + phosphate</text>
        <dbReference type="Rhea" id="RHEA:15081"/>
        <dbReference type="ChEBI" id="CHEBI:30089"/>
        <dbReference type="ChEBI" id="CHEBI:30616"/>
        <dbReference type="ChEBI" id="CHEBI:43474"/>
        <dbReference type="ChEBI" id="CHEBI:57287"/>
        <dbReference type="ChEBI" id="CHEBI:57288"/>
        <dbReference type="ChEBI" id="CHEBI:456216"/>
        <dbReference type="EC" id="6.2.1.13"/>
    </reaction>
</comment>
<dbReference type="EMBL" id="RXIF01000004">
    <property type="protein sequence ID" value="RZN65007.1"/>
    <property type="molecule type" value="Genomic_DNA"/>
</dbReference>
<dbReference type="SUPFAM" id="SSF52210">
    <property type="entry name" value="Succinyl-CoA synthetase domains"/>
    <property type="match status" value="2"/>
</dbReference>
<dbReference type="SUPFAM" id="SSF51735">
    <property type="entry name" value="NAD(P)-binding Rossmann-fold domains"/>
    <property type="match status" value="1"/>
</dbReference>
<reference evidence="7 8" key="1">
    <citation type="journal article" date="2019" name="Nat. Microbiol.">
        <title>Wide diversity of methane and short-chain alkane metabolisms in uncultured archaea.</title>
        <authorList>
            <person name="Borrel G."/>
            <person name="Adam P.S."/>
            <person name="McKay L.J."/>
            <person name="Chen L.X."/>
            <person name="Sierra-Garcia I.N."/>
            <person name="Sieber C.M."/>
            <person name="Letourneur Q."/>
            <person name="Ghozlane A."/>
            <person name="Andersen G.L."/>
            <person name="Li W.J."/>
            <person name="Hallam S.J."/>
            <person name="Muyzer G."/>
            <person name="de Oliveira V.M."/>
            <person name="Inskeep W.P."/>
            <person name="Banfield J.F."/>
            <person name="Gribaldo S."/>
        </authorList>
    </citation>
    <scope>NUCLEOTIDE SEQUENCE [LARGE SCALE GENOMIC DNA]</scope>
    <source>
        <strain evidence="7">NM1a</strain>
    </source>
</reference>
<dbReference type="AlphaFoldDB" id="A0A520KSV8"/>
<dbReference type="PROSITE" id="PS50206">
    <property type="entry name" value="RHODANESE_3"/>
    <property type="match status" value="1"/>
</dbReference>
<accession>A0A520KSV8</accession>
<dbReference type="InterPro" id="IPR003781">
    <property type="entry name" value="CoA-bd"/>
</dbReference>
<dbReference type="SMART" id="SM00881">
    <property type="entry name" value="CoA_binding"/>
    <property type="match status" value="1"/>
</dbReference>
<dbReference type="Pfam" id="PF13607">
    <property type="entry name" value="Succ_CoA_lig"/>
    <property type="match status" value="1"/>
</dbReference>